<reference evidence="3 4" key="1">
    <citation type="submission" date="2019-04" db="EMBL/GenBank/DDBJ databases">
        <title>Niastella caeni sp. nov., isolated from activated sludge.</title>
        <authorList>
            <person name="Sheng M."/>
        </authorList>
    </citation>
    <scope>NUCLEOTIDE SEQUENCE [LARGE SCALE GENOMIC DNA]</scope>
    <source>
        <strain evidence="3 4">HX-2-15</strain>
    </source>
</reference>
<dbReference type="EMBL" id="STFF01000003">
    <property type="protein sequence ID" value="THU39333.1"/>
    <property type="molecule type" value="Genomic_DNA"/>
</dbReference>
<accession>A0A4S8HUP8</accession>
<proteinExistence type="predicted"/>
<keyword evidence="4" id="KW-1185">Reference proteome</keyword>
<dbReference type="Gene3D" id="2.60.40.10">
    <property type="entry name" value="Immunoglobulins"/>
    <property type="match status" value="1"/>
</dbReference>
<dbReference type="RefSeq" id="WP_136577465.1">
    <property type="nucleotide sequence ID" value="NZ_STFF01000003.1"/>
</dbReference>
<feature type="signal peptide" evidence="1">
    <location>
        <begin position="1"/>
        <end position="19"/>
    </location>
</feature>
<dbReference type="AlphaFoldDB" id="A0A4S8HUP8"/>
<comment type="caution">
    <text evidence="3">The sequence shown here is derived from an EMBL/GenBank/DDBJ whole genome shotgun (WGS) entry which is preliminary data.</text>
</comment>
<gene>
    <name evidence="3" type="ORF">FAM09_12545</name>
</gene>
<dbReference type="NCBIfam" id="TIGR04183">
    <property type="entry name" value="Por_Secre_tail"/>
    <property type="match status" value="1"/>
</dbReference>
<evidence type="ECO:0000259" key="2">
    <source>
        <dbReference type="Pfam" id="PF18962"/>
    </source>
</evidence>
<feature type="chain" id="PRO_5020629166" evidence="1">
    <location>
        <begin position="20"/>
        <end position="433"/>
    </location>
</feature>
<dbReference type="InterPro" id="IPR026444">
    <property type="entry name" value="Secre_tail"/>
</dbReference>
<evidence type="ECO:0000313" key="4">
    <source>
        <dbReference type="Proteomes" id="UP000306918"/>
    </source>
</evidence>
<name>A0A4S8HUP8_9BACT</name>
<dbReference type="Pfam" id="PF18962">
    <property type="entry name" value="Por_Secre_tail"/>
    <property type="match status" value="1"/>
</dbReference>
<dbReference type="InterPro" id="IPR013783">
    <property type="entry name" value="Ig-like_fold"/>
</dbReference>
<feature type="domain" description="Secretion system C-terminal sorting" evidence="2">
    <location>
        <begin position="361"/>
        <end position="429"/>
    </location>
</feature>
<evidence type="ECO:0000256" key="1">
    <source>
        <dbReference type="SAM" id="SignalP"/>
    </source>
</evidence>
<organism evidence="3 4">
    <name type="scientific">Niastella caeni</name>
    <dbReference type="NCBI Taxonomy" id="2569763"/>
    <lineage>
        <taxon>Bacteria</taxon>
        <taxon>Pseudomonadati</taxon>
        <taxon>Bacteroidota</taxon>
        <taxon>Chitinophagia</taxon>
        <taxon>Chitinophagales</taxon>
        <taxon>Chitinophagaceae</taxon>
        <taxon>Niastella</taxon>
    </lineage>
</organism>
<evidence type="ECO:0000313" key="3">
    <source>
        <dbReference type="EMBL" id="THU39333.1"/>
    </source>
</evidence>
<sequence length="433" mass="45971">MKKIYSFLMVSAIALTANAQLVINENFSGYSNPLGTQGGWVQNGSGNDVQVNNFNPLTRVGYTSGGNYMSVASLNGTDPHKPFSVNVNTAGGQSIFMSFVVRVSAAPERNAGPQFSISLANSTNSTFPAQLYIAEDNGSSTDIEFGVAVGSSAPNYTSLNLVYGTTYLVVIRYDAVAGGGNDDIYLWVNPSLTAEPTTGTANASQTNSGEVGYADLLNAMKVSQSSDNASPDADYDGFRVSAAATSAIAWSNLTPAGAPLPVQLTSFNANEEGLNTKLVWNTVEESGITSYVVEKSADGRIFTAIGSVKAANLKTYSYTDIQPASEFSYYRLKMVEMDGSYKYSYVISVKSKLTMNISLSPNPVKNILTVQHPKAGVAGHVQIISANGQTLKDIRLSANAVISTIDMSGFTSGLYHIVYRSGSDVFSKTVLKQ</sequence>
<dbReference type="OrthoDB" id="602637at2"/>
<protein>
    <submittedName>
        <fullName evidence="3">T9SS type A sorting domain-containing protein</fullName>
    </submittedName>
</protein>
<keyword evidence="1" id="KW-0732">Signal</keyword>
<dbReference type="Proteomes" id="UP000306918">
    <property type="component" value="Unassembled WGS sequence"/>
</dbReference>